<evidence type="ECO:0000313" key="2">
    <source>
        <dbReference type="Proteomes" id="UP000071859"/>
    </source>
</evidence>
<name>A0A158B7T1_9BURK</name>
<dbReference type="AlphaFoldDB" id="A0A158B7T1"/>
<keyword evidence="2" id="KW-1185">Reference proteome</keyword>
<gene>
    <name evidence="1" type="ORF">AWB78_02383</name>
</gene>
<organism evidence="1 2">
    <name type="scientific">Caballeronia calidae</name>
    <dbReference type="NCBI Taxonomy" id="1777139"/>
    <lineage>
        <taxon>Bacteria</taxon>
        <taxon>Pseudomonadati</taxon>
        <taxon>Pseudomonadota</taxon>
        <taxon>Betaproteobacteria</taxon>
        <taxon>Burkholderiales</taxon>
        <taxon>Burkholderiaceae</taxon>
        <taxon>Caballeronia</taxon>
    </lineage>
</organism>
<protein>
    <submittedName>
        <fullName evidence="1">Uncharacterized protein</fullName>
    </submittedName>
</protein>
<dbReference type="RefSeq" id="WP_062604724.1">
    <property type="nucleotide sequence ID" value="NZ_FCOX02000009.1"/>
</dbReference>
<proteinExistence type="predicted"/>
<comment type="caution">
    <text evidence="1">The sequence shown here is derived from an EMBL/GenBank/DDBJ whole genome shotgun (WGS) entry which is preliminary data.</text>
</comment>
<evidence type="ECO:0000313" key="1">
    <source>
        <dbReference type="EMBL" id="SAK66103.1"/>
    </source>
</evidence>
<dbReference type="EMBL" id="FCOX02000009">
    <property type="protein sequence ID" value="SAK66103.1"/>
    <property type="molecule type" value="Genomic_DNA"/>
</dbReference>
<dbReference type="Proteomes" id="UP000071859">
    <property type="component" value="Unassembled WGS sequence"/>
</dbReference>
<accession>A0A158B7T1</accession>
<sequence>MSEFSHDVAHLEKNVDGLLTLLETFVRSNKREDIVNYFYKKGFTTPAEYKLIAAALESMLQQAQALAANYEAVQKGVAMVVEGQ</sequence>
<dbReference type="OrthoDB" id="4251348at2"/>
<reference evidence="1" key="1">
    <citation type="submission" date="2016-01" db="EMBL/GenBank/DDBJ databases">
        <authorList>
            <person name="Peeters C."/>
        </authorList>
    </citation>
    <scope>NUCLEOTIDE SEQUENCE</scope>
    <source>
        <strain evidence="1">LMG 29321</strain>
    </source>
</reference>